<gene>
    <name evidence="1" type="ORF">LCPAC403_01260</name>
</gene>
<accession>A0A481ZCD0</accession>
<dbReference type="EMBL" id="MK500589">
    <property type="protein sequence ID" value="QBK92992.1"/>
    <property type="molecule type" value="Genomic_DNA"/>
</dbReference>
<proteinExistence type="predicted"/>
<sequence length="166" mass="19479">MTNKRASEVKLVREGKKMKFQEYVSRKNGSIHKIFLNRRLQCYLYEHESDLIGVDDVKYNSIESITGIDERYCIINYTAPRDSYVLDTINQKIFYLDPDKWNRQEGESNQYIFATNDLVINYVKERKPSDLMISLVKEDEKIVVLKKKSIAACVKVKKDVNLVQLC</sequence>
<reference evidence="1" key="1">
    <citation type="journal article" date="2019" name="MBio">
        <title>Virus Genomes from Deep Sea Sediments Expand the Ocean Megavirome and Support Independent Origins of Viral Gigantism.</title>
        <authorList>
            <person name="Backstrom D."/>
            <person name="Yutin N."/>
            <person name="Jorgensen S.L."/>
            <person name="Dharamshi J."/>
            <person name="Homa F."/>
            <person name="Zaremba-Niedwiedzka K."/>
            <person name="Spang A."/>
            <person name="Wolf Y.I."/>
            <person name="Koonin E.V."/>
            <person name="Ettema T.J."/>
        </authorList>
    </citation>
    <scope>NUCLEOTIDE SEQUENCE</scope>
</reference>
<protein>
    <submittedName>
        <fullName evidence="1">Uncharacterized protein</fullName>
    </submittedName>
</protein>
<organism evidence="1">
    <name type="scientific">Pithovirus LCPAC403</name>
    <dbReference type="NCBI Taxonomy" id="2506596"/>
    <lineage>
        <taxon>Viruses</taxon>
        <taxon>Pithoviruses</taxon>
    </lineage>
</organism>
<evidence type="ECO:0000313" key="1">
    <source>
        <dbReference type="EMBL" id="QBK92992.1"/>
    </source>
</evidence>
<name>A0A481ZCD0_9VIRU</name>